<dbReference type="SMR" id="A6KU58"/>
<evidence type="ECO:0000313" key="6">
    <source>
        <dbReference type="RGD" id="727919"/>
    </source>
</evidence>
<protein>
    <submittedName>
        <fullName evidence="3">Spleen protein 1</fullName>
    </submittedName>
</protein>
<dbReference type="InterPro" id="IPR016054">
    <property type="entry name" value="LY6_UPA_recep-like"/>
</dbReference>
<feature type="domain" description="UPAR/Ly6" evidence="2">
    <location>
        <begin position="20"/>
        <end position="98"/>
    </location>
</feature>
<sequence>MGKNILLLLLGLSFVIGFLQALRCLECDMLNSDGICEKGNSTCEAKEDQECGILVVSQGVDILFGMQDCSSHCLNKTFHHYNLTLDFTCCHDQSLCNEF</sequence>
<gene>
    <name evidence="6" type="primary">Sslp1l1</name>
    <name evidence="5" type="synonym">LOC120094364</name>
    <name evidence="3" type="synonym">LOC171573</name>
    <name evidence="5" type="synonym">Pate14l3</name>
    <name evidence="3" type="ORF">rCG_41749</name>
</gene>
<dbReference type="EMBL" id="CH474132">
    <property type="protein sequence ID" value="EDL84742.1"/>
    <property type="molecule type" value="Genomic_DNA"/>
</dbReference>
<organism evidence="3 4">
    <name type="scientific">Rattus norvegicus</name>
    <name type="common">Rat</name>
    <dbReference type="NCBI Taxonomy" id="10116"/>
    <lineage>
        <taxon>Eukaryota</taxon>
        <taxon>Metazoa</taxon>
        <taxon>Chordata</taxon>
        <taxon>Craniata</taxon>
        <taxon>Vertebrata</taxon>
        <taxon>Euteleostomi</taxon>
        <taxon>Mammalia</taxon>
        <taxon>Eutheria</taxon>
        <taxon>Euarchontoglires</taxon>
        <taxon>Glires</taxon>
        <taxon>Rodentia</taxon>
        <taxon>Myomorpha</taxon>
        <taxon>Muroidea</taxon>
        <taxon>Muridae</taxon>
        <taxon>Murinae</taxon>
        <taxon>Rattus</taxon>
    </lineage>
</organism>
<reference evidence="4" key="1">
    <citation type="submission" date="2005-09" db="EMBL/GenBank/DDBJ databases">
        <authorList>
            <person name="Mural R.J."/>
            <person name="Li P.W."/>
            <person name="Adams M.D."/>
            <person name="Amanatides P.G."/>
            <person name="Baden-Tillson H."/>
            <person name="Barnstead M."/>
            <person name="Chin S.H."/>
            <person name="Dew I."/>
            <person name="Evans C.A."/>
            <person name="Ferriera S."/>
            <person name="Flanigan M."/>
            <person name="Fosler C."/>
            <person name="Glodek A."/>
            <person name="Gu Z."/>
            <person name="Holt R.A."/>
            <person name="Jennings D."/>
            <person name="Kraft C.L."/>
            <person name="Lu F."/>
            <person name="Nguyen T."/>
            <person name="Nusskern D.R."/>
            <person name="Pfannkoch C.M."/>
            <person name="Sitter C."/>
            <person name="Sutton G.G."/>
            <person name="Venter J.C."/>
            <person name="Wang Z."/>
            <person name="Woodage T."/>
            <person name="Zheng X.H."/>
            <person name="Zhong F."/>
        </authorList>
    </citation>
    <scope>NUCLEOTIDE SEQUENCE [LARGE SCALE GENOMIC DNA]</scope>
    <source>
        <strain>BN</strain>
        <strain evidence="4">Sprague-Dawley</strain>
    </source>
</reference>
<evidence type="ECO:0000259" key="2">
    <source>
        <dbReference type="Pfam" id="PF00021"/>
    </source>
</evidence>
<evidence type="ECO:0000313" key="4">
    <source>
        <dbReference type="Proteomes" id="UP000234681"/>
    </source>
</evidence>
<evidence type="ECO:0000313" key="5">
    <source>
        <dbReference type="RGD" id="41291770"/>
    </source>
</evidence>
<name>A6KU58_RAT</name>
<dbReference type="AGR" id="RGD:41291770"/>
<keyword evidence="1" id="KW-0732">Signal</keyword>
<dbReference type="RGD" id="727919">
    <property type="gene designation" value="Sslp1l1"/>
</dbReference>
<proteinExistence type="predicted"/>
<dbReference type="AlphaFoldDB" id="A6KU58"/>
<feature type="signal peptide" evidence="1">
    <location>
        <begin position="1"/>
        <end position="21"/>
    </location>
</feature>
<accession>A6KU58</accession>
<dbReference type="GeneID" id="171573"/>
<dbReference type="Proteomes" id="UP000234681">
    <property type="component" value="Chromosome 8"/>
</dbReference>
<dbReference type="CDD" id="cd23628">
    <property type="entry name" value="TFP_LU_ECD_SP10_like"/>
    <property type="match status" value="1"/>
</dbReference>
<dbReference type="CTD" id="171573"/>
<dbReference type="RGD" id="41291770">
    <property type="gene designation" value="Pate14l3"/>
</dbReference>
<dbReference type="Pfam" id="PF00021">
    <property type="entry name" value="UPAR_LY6"/>
    <property type="match status" value="1"/>
</dbReference>
<feature type="chain" id="PRO_5039953476" evidence="1">
    <location>
        <begin position="22"/>
        <end position="99"/>
    </location>
</feature>
<dbReference type="OMA" id="ICTAKEN"/>
<dbReference type="KEGG" id="rno:171573"/>
<dbReference type="OrthoDB" id="9595010at2759"/>
<dbReference type="RefSeq" id="NP_612546.1">
    <property type="nucleotide sequence ID" value="NM_138537.4"/>
</dbReference>
<evidence type="ECO:0000256" key="1">
    <source>
        <dbReference type="SAM" id="SignalP"/>
    </source>
</evidence>
<evidence type="ECO:0000313" key="3">
    <source>
        <dbReference type="EMBL" id="EDL84742.1"/>
    </source>
</evidence>